<dbReference type="Gene3D" id="1.10.540.10">
    <property type="entry name" value="Acyl-CoA dehydrogenase/oxidase, N-terminal domain"/>
    <property type="match status" value="1"/>
</dbReference>
<dbReference type="PANTHER" id="PTHR48083:SF28">
    <property type="entry name" value="ACYL-COA DEHYDROGENASE FAMILY PROTEIN (AFU_ORTHOLOGUE AFUA_6G10880)-RELATED"/>
    <property type="match status" value="1"/>
</dbReference>
<dbReference type="Pfam" id="PF02770">
    <property type="entry name" value="Acyl-CoA_dh_M"/>
    <property type="match status" value="1"/>
</dbReference>
<dbReference type="PANTHER" id="PTHR48083">
    <property type="entry name" value="MEDIUM-CHAIN SPECIFIC ACYL-COA DEHYDROGENASE, MITOCHONDRIAL-RELATED"/>
    <property type="match status" value="1"/>
</dbReference>
<dbReference type="InterPro" id="IPR036250">
    <property type="entry name" value="AcylCo_DH-like_C"/>
</dbReference>
<evidence type="ECO:0000256" key="4">
    <source>
        <dbReference type="ARBA" id="ARBA00022827"/>
    </source>
</evidence>
<dbReference type="Proteomes" id="UP001595912">
    <property type="component" value="Unassembled WGS sequence"/>
</dbReference>
<keyword evidence="11" id="KW-1185">Reference proteome</keyword>
<dbReference type="InterPro" id="IPR013786">
    <property type="entry name" value="AcylCoA_DH/ox_N"/>
</dbReference>
<comment type="cofactor">
    <cofactor evidence="1 6">
        <name>FAD</name>
        <dbReference type="ChEBI" id="CHEBI:57692"/>
    </cofactor>
</comment>
<feature type="domain" description="Acyl-CoA oxidase/dehydrogenase middle" evidence="8">
    <location>
        <begin position="122"/>
        <end position="208"/>
    </location>
</feature>
<sequence length="366" mass="39649">MTTDDFAKPELRDLVRNFTRREIVPHLADWERAGAVPRDLHRRAAEVGLLGIGFPEEVGGEGGDLIDSIVVTEEIIQSGGSSGLIAALFTHGIALPHIVAGGDRDLIDRFVRPTLRGELIGCLAVTEPDGGSDVAGIRTTATADGDQYIVNGTKLFITSGARADFATTAVRTADGLKLLVVQGFTVTRTLEKMGWHCSDTAELSFVDVRVPRSHEVGGIHTLLAHFAAERLSLAVQCYATAQRCLDLTLAWVRDRHTFGRPLASRQLVRHRLAEMARQVDVARTYVRHAARRVASGELLVTEVAMAKNTAVAACDHVVDQAVQLHGGLGYLRDAEVERHYRDARIMGIGGGTTEIMNEIIAKQLGV</sequence>
<evidence type="ECO:0000259" key="7">
    <source>
        <dbReference type="Pfam" id="PF00441"/>
    </source>
</evidence>
<dbReference type="InterPro" id="IPR037069">
    <property type="entry name" value="AcylCoA_DH/ox_N_sf"/>
</dbReference>
<dbReference type="SUPFAM" id="SSF56645">
    <property type="entry name" value="Acyl-CoA dehydrogenase NM domain-like"/>
    <property type="match status" value="1"/>
</dbReference>
<proteinExistence type="inferred from homology"/>
<evidence type="ECO:0000256" key="1">
    <source>
        <dbReference type="ARBA" id="ARBA00001974"/>
    </source>
</evidence>
<accession>A0ABV9VRM2</accession>
<dbReference type="InterPro" id="IPR009075">
    <property type="entry name" value="AcylCo_DH/oxidase_C"/>
</dbReference>
<dbReference type="PROSITE" id="PS00072">
    <property type="entry name" value="ACYL_COA_DH_1"/>
    <property type="match status" value="1"/>
</dbReference>
<organism evidence="10 11">
    <name type="scientific">Dactylosporangium cerinum</name>
    <dbReference type="NCBI Taxonomy" id="1434730"/>
    <lineage>
        <taxon>Bacteria</taxon>
        <taxon>Bacillati</taxon>
        <taxon>Actinomycetota</taxon>
        <taxon>Actinomycetes</taxon>
        <taxon>Micromonosporales</taxon>
        <taxon>Micromonosporaceae</taxon>
        <taxon>Dactylosporangium</taxon>
    </lineage>
</organism>
<dbReference type="InterPro" id="IPR006091">
    <property type="entry name" value="Acyl-CoA_Oxase/DH_mid-dom"/>
</dbReference>
<protein>
    <submittedName>
        <fullName evidence="10">Acyl-CoA dehydrogenase family protein</fullName>
        <ecNumber evidence="10">1.-.-.-</ecNumber>
    </submittedName>
</protein>
<dbReference type="Gene3D" id="2.40.110.10">
    <property type="entry name" value="Butyryl-CoA Dehydrogenase, subunit A, domain 2"/>
    <property type="match status" value="1"/>
</dbReference>
<dbReference type="SUPFAM" id="SSF47203">
    <property type="entry name" value="Acyl-CoA dehydrogenase C-terminal domain-like"/>
    <property type="match status" value="1"/>
</dbReference>
<dbReference type="PROSITE" id="PS00073">
    <property type="entry name" value="ACYL_COA_DH_2"/>
    <property type="match status" value="1"/>
</dbReference>
<evidence type="ECO:0000313" key="10">
    <source>
        <dbReference type="EMBL" id="MFC4997241.1"/>
    </source>
</evidence>
<comment type="similarity">
    <text evidence="2 6">Belongs to the acyl-CoA dehydrogenase family.</text>
</comment>
<dbReference type="InterPro" id="IPR046373">
    <property type="entry name" value="Acyl-CoA_Oxase/DH_mid-dom_sf"/>
</dbReference>
<dbReference type="RefSeq" id="WP_380113478.1">
    <property type="nucleotide sequence ID" value="NZ_JBHSIU010000009.1"/>
</dbReference>
<evidence type="ECO:0000259" key="9">
    <source>
        <dbReference type="Pfam" id="PF02771"/>
    </source>
</evidence>
<dbReference type="Pfam" id="PF00441">
    <property type="entry name" value="Acyl-CoA_dh_1"/>
    <property type="match status" value="1"/>
</dbReference>
<evidence type="ECO:0000256" key="3">
    <source>
        <dbReference type="ARBA" id="ARBA00022630"/>
    </source>
</evidence>
<dbReference type="EMBL" id="JBHSIU010000009">
    <property type="protein sequence ID" value="MFC4997241.1"/>
    <property type="molecule type" value="Genomic_DNA"/>
</dbReference>
<reference evidence="11" key="1">
    <citation type="journal article" date="2019" name="Int. J. Syst. Evol. Microbiol.">
        <title>The Global Catalogue of Microorganisms (GCM) 10K type strain sequencing project: providing services to taxonomists for standard genome sequencing and annotation.</title>
        <authorList>
            <consortium name="The Broad Institute Genomics Platform"/>
            <consortium name="The Broad Institute Genome Sequencing Center for Infectious Disease"/>
            <person name="Wu L."/>
            <person name="Ma J."/>
        </authorList>
    </citation>
    <scope>NUCLEOTIDE SEQUENCE [LARGE SCALE GENOMIC DNA]</scope>
    <source>
        <strain evidence="11">CGMCC 4.7152</strain>
    </source>
</reference>
<dbReference type="InterPro" id="IPR050741">
    <property type="entry name" value="Acyl-CoA_dehydrogenase"/>
</dbReference>
<feature type="domain" description="Acyl-CoA dehydrogenase/oxidase C-terminal" evidence="7">
    <location>
        <begin position="218"/>
        <end position="364"/>
    </location>
</feature>
<keyword evidence="5 6" id="KW-0560">Oxidoreductase</keyword>
<feature type="domain" description="Acyl-CoA dehydrogenase/oxidase N-terminal" evidence="9">
    <location>
        <begin position="10"/>
        <end position="118"/>
    </location>
</feature>
<evidence type="ECO:0000256" key="5">
    <source>
        <dbReference type="ARBA" id="ARBA00023002"/>
    </source>
</evidence>
<dbReference type="Pfam" id="PF02771">
    <property type="entry name" value="Acyl-CoA_dh_N"/>
    <property type="match status" value="1"/>
</dbReference>
<evidence type="ECO:0000256" key="2">
    <source>
        <dbReference type="ARBA" id="ARBA00009347"/>
    </source>
</evidence>
<dbReference type="InterPro" id="IPR009100">
    <property type="entry name" value="AcylCoA_DH/oxidase_NM_dom_sf"/>
</dbReference>
<keyword evidence="3 6" id="KW-0285">Flavoprotein</keyword>
<keyword evidence="4 6" id="KW-0274">FAD</keyword>
<name>A0ABV9VRM2_9ACTN</name>
<evidence type="ECO:0000313" key="11">
    <source>
        <dbReference type="Proteomes" id="UP001595912"/>
    </source>
</evidence>
<gene>
    <name evidence="10" type="ORF">ACFPIJ_05320</name>
</gene>
<evidence type="ECO:0000259" key="8">
    <source>
        <dbReference type="Pfam" id="PF02770"/>
    </source>
</evidence>
<dbReference type="EC" id="1.-.-.-" evidence="10"/>
<dbReference type="GO" id="GO:0016491">
    <property type="term" value="F:oxidoreductase activity"/>
    <property type="evidence" value="ECO:0007669"/>
    <property type="project" value="UniProtKB-KW"/>
</dbReference>
<comment type="caution">
    <text evidence="10">The sequence shown here is derived from an EMBL/GenBank/DDBJ whole genome shotgun (WGS) entry which is preliminary data.</text>
</comment>
<dbReference type="Gene3D" id="1.20.140.10">
    <property type="entry name" value="Butyryl-CoA Dehydrogenase, subunit A, domain 3"/>
    <property type="match status" value="1"/>
</dbReference>
<evidence type="ECO:0000256" key="6">
    <source>
        <dbReference type="RuleBase" id="RU362125"/>
    </source>
</evidence>
<dbReference type="InterPro" id="IPR006089">
    <property type="entry name" value="Acyl-CoA_DH_CS"/>
</dbReference>